<sequence precursor="true">MFKTPALAMASFLLLAAPAVAQRGAPITQGTTSLDLADQISQARQLSADTKVQVNALSSDLMTLTGRVETLEFQLQQARNENETLVNDNEALAREINALKSELRAQSRAIQDLQARSLGMDPPEGEAATGLSDYPGAASTDPYESAGAAASAPSRPSATGSMSRTATVEPETTGPKRLLPRSESGAPEETAAIDTTPASAVPPGAPQGSLGTLPASALPGEAGPLFAAAKAKLVQFDYAGAEEAFRAFLDQFGSDPQAGEAHYWLAESLYQQKAYAESGAAYTTMIRSYPDDPRAPDALVKLARSMRLIGDKDKACVALDTLPKRYPNASGVTRDLAAVERTRSGCDN</sequence>
<comment type="similarity">
    <text evidence="1">Belongs to the CpoB family.</text>
</comment>
<dbReference type="PATRIC" id="fig|1280952.3.peg.1680"/>
<evidence type="ECO:0000256" key="2">
    <source>
        <dbReference type="SAM" id="MobiDB-lite"/>
    </source>
</evidence>
<dbReference type="OrthoDB" id="7185608at2"/>
<comment type="caution">
    <text evidence="3">The sequence shown here is derived from an EMBL/GenBank/DDBJ whole genome shotgun (WGS) entry which is preliminary data.</text>
</comment>
<name>A0A059FCQ8_9PROT</name>
<dbReference type="GO" id="GO:0043093">
    <property type="term" value="P:FtsZ-dependent cytokinesis"/>
    <property type="evidence" value="ECO:0007669"/>
    <property type="project" value="UniProtKB-UniRule"/>
</dbReference>
<dbReference type="HAMAP" id="MF_02066">
    <property type="entry name" value="CpoB"/>
    <property type="match status" value="1"/>
</dbReference>
<evidence type="ECO:0000313" key="3">
    <source>
        <dbReference type="EMBL" id="KCZ88382.1"/>
    </source>
</evidence>
<dbReference type="AlphaFoldDB" id="A0A059FCQ8"/>
<evidence type="ECO:0000256" key="1">
    <source>
        <dbReference type="HAMAP-Rule" id="MF_02066"/>
    </source>
</evidence>
<dbReference type="Pfam" id="PF13174">
    <property type="entry name" value="TPR_6"/>
    <property type="match status" value="1"/>
</dbReference>
<dbReference type="Pfam" id="PF13432">
    <property type="entry name" value="TPR_16"/>
    <property type="match status" value="1"/>
</dbReference>
<organism evidence="3 4">
    <name type="scientific">Hyphomonas jannaschiana VP2</name>
    <dbReference type="NCBI Taxonomy" id="1280952"/>
    <lineage>
        <taxon>Bacteria</taxon>
        <taxon>Pseudomonadati</taxon>
        <taxon>Pseudomonadota</taxon>
        <taxon>Alphaproteobacteria</taxon>
        <taxon>Hyphomonadales</taxon>
        <taxon>Hyphomonadaceae</taxon>
        <taxon>Hyphomonas</taxon>
    </lineage>
</organism>
<keyword evidence="1" id="KW-0131">Cell cycle</keyword>
<feature type="region of interest" description="Disordered" evidence="2">
    <location>
        <begin position="118"/>
        <end position="215"/>
    </location>
</feature>
<feature type="compositionally biased region" description="Low complexity" evidence="2">
    <location>
        <begin position="145"/>
        <end position="161"/>
    </location>
</feature>
<keyword evidence="1" id="KW-0732">Signal</keyword>
<keyword evidence="1" id="KW-0175">Coiled coil</keyword>
<dbReference type="STRING" id="1280952.HJA_08444"/>
<feature type="chain" id="PRO_5009982291" description="Cell division coordinator CpoB" evidence="1">
    <location>
        <begin position="22"/>
        <end position="348"/>
    </location>
</feature>
<dbReference type="GO" id="GO:0030288">
    <property type="term" value="C:outer membrane-bounded periplasmic space"/>
    <property type="evidence" value="ECO:0007669"/>
    <property type="project" value="UniProtKB-UniRule"/>
</dbReference>
<dbReference type="Proteomes" id="UP000024816">
    <property type="component" value="Unassembled WGS sequence"/>
</dbReference>
<protein>
    <recommendedName>
        <fullName evidence="1">Cell division coordinator CpoB</fullName>
    </recommendedName>
</protein>
<evidence type="ECO:0000313" key="4">
    <source>
        <dbReference type="Proteomes" id="UP000024816"/>
    </source>
</evidence>
<feature type="coiled-coil region" evidence="1">
    <location>
        <begin position="61"/>
        <end position="116"/>
    </location>
</feature>
<keyword evidence="4" id="KW-1185">Reference proteome</keyword>
<comment type="subcellular location">
    <subcellularLocation>
        <location evidence="1">Periplasm</location>
    </subcellularLocation>
</comment>
<dbReference type="RefSeq" id="WP_035580966.1">
    <property type="nucleotide sequence ID" value="NZ_ARYJ01000005.1"/>
</dbReference>
<dbReference type="EMBL" id="ARYJ01000005">
    <property type="protein sequence ID" value="KCZ88382.1"/>
    <property type="molecule type" value="Genomic_DNA"/>
</dbReference>
<keyword evidence="1" id="KW-0132">Cell division</keyword>
<dbReference type="NCBIfam" id="TIGR02795">
    <property type="entry name" value="tol_pal_ybgF"/>
    <property type="match status" value="1"/>
</dbReference>
<dbReference type="InterPro" id="IPR034706">
    <property type="entry name" value="CpoB"/>
</dbReference>
<keyword evidence="1" id="KW-0574">Periplasm</keyword>
<dbReference type="InterPro" id="IPR014162">
    <property type="entry name" value="CpoB_C"/>
</dbReference>
<proteinExistence type="inferred from homology"/>
<reference evidence="3 4" key="1">
    <citation type="journal article" date="2014" name="Antonie Van Leeuwenhoek">
        <title>Hyphomonas beringensis sp. nov. and Hyphomonas chukchiensis sp. nov., isolated from surface seawater of the Bering Sea and Chukchi Sea.</title>
        <authorList>
            <person name="Li C."/>
            <person name="Lai Q."/>
            <person name="Li G."/>
            <person name="Dong C."/>
            <person name="Wang J."/>
            <person name="Liao Y."/>
            <person name="Shao Z."/>
        </authorList>
    </citation>
    <scope>NUCLEOTIDE SEQUENCE [LARGE SCALE GENOMIC DNA]</scope>
    <source>
        <strain evidence="3 4">VP2</strain>
    </source>
</reference>
<dbReference type="InterPro" id="IPR019734">
    <property type="entry name" value="TPR_rpt"/>
</dbReference>
<dbReference type="eggNOG" id="COG1729">
    <property type="taxonomic scope" value="Bacteria"/>
</dbReference>
<dbReference type="Gene3D" id="1.25.40.10">
    <property type="entry name" value="Tetratricopeptide repeat domain"/>
    <property type="match status" value="1"/>
</dbReference>
<feature type="signal peptide" evidence="1">
    <location>
        <begin position="1"/>
        <end position="21"/>
    </location>
</feature>
<dbReference type="SUPFAM" id="SSF48452">
    <property type="entry name" value="TPR-like"/>
    <property type="match status" value="1"/>
</dbReference>
<gene>
    <name evidence="1" type="primary">cpoB</name>
    <name evidence="3" type="ORF">HJA_08444</name>
</gene>
<dbReference type="InterPro" id="IPR011990">
    <property type="entry name" value="TPR-like_helical_dom_sf"/>
</dbReference>
<accession>A0A059FCQ8</accession>
<comment type="function">
    <text evidence="1">Mediates coordination of peptidoglycan synthesis and outer membrane constriction during cell division.</text>
</comment>